<dbReference type="OrthoDB" id="9802365at2"/>
<evidence type="ECO:0000256" key="9">
    <source>
        <dbReference type="ARBA" id="ARBA00022801"/>
    </source>
</evidence>
<evidence type="ECO:0000256" key="13">
    <source>
        <dbReference type="ARBA" id="ARBA00023295"/>
    </source>
</evidence>
<evidence type="ECO:0000256" key="14">
    <source>
        <dbReference type="RuleBase" id="RU365096"/>
    </source>
</evidence>
<evidence type="ECO:0000256" key="8">
    <source>
        <dbReference type="ARBA" id="ARBA00022763"/>
    </source>
</evidence>
<dbReference type="GO" id="GO:0000701">
    <property type="term" value="F:purine-specific mismatch base pair DNA N-glycosylase activity"/>
    <property type="evidence" value="ECO:0007669"/>
    <property type="project" value="UniProtKB-EC"/>
</dbReference>
<dbReference type="Gene3D" id="1.10.1670.10">
    <property type="entry name" value="Helix-hairpin-Helix base-excision DNA repair enzymes (C-terminal)"/>
    <property type="match status" value="1"/>
</dbReference>
<evidence type="ECO:0000259" key="15">
    <source>
        <dbReference type="SMART" id="SM00478"/>
    </source>
</evidence>
<comment type="catalytic activity">
    <reaction evidence="1 14">
        <text>Hydrolyzes free adenine bases from 7,8-dihydro-8-oxoguanine:adenine mismatched double-stranded DNA, leaving an apurinic site.</text>
        <dbReference type="EC" id="3.2.2.31"/>
    </reaction>
</comment>
<dbReference type="SUPFAM" id="SSF48150">
    <property type="entry name" value="DNA-glycosylase"/>
    <property type="match status" value="1"/>
</dbReference>
<dbReference type="GO" id="GO:0046872">
    <property type="term" value="F:metal ion binding"/>
    <property type="evidence" value="ECO:0007669"/>
    <property type="project" value="UniProtKB-UniRule"/>
</dbReference>
<comment type="caution">
    <text evidence="16">The sequence shown here is derived from an EMBL/GenBank/DDBJ whole genome shotgun (WGS) entry which is preliminary data.</text>
</comment>
<keyword evidence="12" id="KW-0234">DNA repair</keyword>
<evidence type="ECO:0000256" key="3">
    <source>
        <dbReference type="ARBA" id="ARBA00008343"/>
    </source>
</evidence>
<keyword evidence="13 14" id="KW-0326">Glycosidase</keyword>
<keyword evidence="8 14" id="KW-0227">DNA damage</keyword>
<dbReference type="InterPro" id="IPR044298">
    <property type="entry name" value="MIG/MutY"/>
</dbReference>
<dbReference type="CDD" id="cd00056">
    <property type="entry name" value="ENDO3c"/>
    <property type="match status" value="1"/>
</dbReference>
<dbReference type="PROSITE" id="PS00764">
    <property type="entry name" value="ENDONUCLEASE_III_1"/>
    <property type="match status" value="1"/>
</dbReference>
<dbReference type="InterPro" id="IPR029119">
    <property type="entry name" value="MutY_C"/>
</dbReference>
<evidence type="ECO:0000256" key="1">
    <source>
        <dbReference type="ARBA" id="ARBA00000843"/>
    </source>
</evidence>
<keyword evidence="6" id="KW-0004">4Fe-4S</keyword>
<dbReference type="EMBL" id="SMRS01000011">
    <property type="protein sequence ID" value="KAA0873626.1"/>
    <property type="molecule type" value="Genomic_DNA"/>
</dbReference>
<comment type="function">
    <text evidence="2">Adenine glycosylase active on G-A mispairs. MutY also corrects error-prone DNA synthesis past GO lesions which are due to the oxidatively damaged form of guanine: 7,8-dihydro-8-oxoguanine (8-oxo-dGTP).</text>
</comment>
<dbReference type="InterPro" id="IPR004036">
    <property type="entry name" value="Endonuclease-III-like_CS2"/>
</dbReference>
<dbReference type="RefSeq" id="WP_149391817.1">
    <property type="nucleotide sequence ID" value="NZ_SMRS01000011.1"/>
</dbReference>
<dbReference type="PROSITE" id="PS01155">
    <property type="entry name" value="ENDONUCLEASE_III_2"/>
    <property type="match status" value="1"/>
</dbReference>
<comment type="similarity">
    <text evidence="3 14">Belongs to the Nth/MutY family.</text>
</comment>
<keyword evidence="7" id="KW-0479">Metal-binding</keyword>
<dbReference type="Gene3D" id="3.90.79.10">
    <property type="entry name" value="Nucleoside Triphosphate Pyrophosphohydrolase"/>
    <property type="match status" value="1"/>
</dbReference>
<dbReference type="GO" id="GO:0006284">
    <property type="term" value="P:base-excision repair"/>
    <property type="evidence" value="ECO:0007669"/>
    <property type="project" value="UniProtKB-UniRule"/>
</dbReference>
<proteinExistence type="inferred from homology"/>
<feature type="domain" description="HhH-GPD" evidence="15">
    <location>
        <begin position="40"/>
        <end position="191"/>
    </location>
</feature>
<dbReference type="SUPFAM" id="SSF55811">
    <property type="entry name" value="Nudix"/>
    <property type="match status" value="1"/>
</dbReference>
<dbReference type="PANTHER" id="PTHR42944:SF1">
    <property type="entry name" value="ADENINE DNA GLYCOSYLASE"/>
    <property type="match status" value="1"/>
</dbReference>
<dbReference type="Pfam" id="PF00730">
    <property type="entry name" value="HhH-GPD"/>
    <property type="match status" value="1"/>
</dbReference>
<keyword evidence="11" id="KW-0411">Iron-sulfur</keyword>
<evidence type="ECO:0000256" key="4">
    <source>
        <dbReference type="ARBA" id="ARBA00012045"/>
    </source>
</evidence>
<evidence type="ECO:0000256" key="7">
    <source>
        <dbReference type="ARBA" id="ARBA00022723"/>
    </source>
</evidence>
<dbReference type="GO" id="GO:0032357">
    <property type="term" value="F:oxidized purine DNA binding"/>
    <property type="evidence" value="ECO:0007669"/>
    <property type="project" value="TreeGrafter"/>
</dbReference>
<dbReference type="Proteomes" id="UP000325302">
    <property type="component" value="Unassembled WGS sequence"/>
</dbReference>
<name>A0A5A9VYS2_9GAMM</name>
<keyword evidence="9" id="KW-0378">Hydrolase</keyword>
<evidence type="ECO:0000256" key="11">
    <source>
        <dbReference type="ARBA" id="ARBA00023014"/>
    </source>
</evidence>
<dbReference type="InterPro" id="IPR011257">
    <property type="entry name" value="DNA_glycosylase"/>
</dbReference>
<evidence type="ECO:0000256" key="10">
    <source>
        <dbReference type="ARBA" id="ARBA00023004"/>
    </source>
</evidence>
<evidence type="ECO:0000256" key="6">
    <source>
        <dbReference type="ARBA" id="ARBA00022485"/>
    </source>
</evidence>
<keyword evidence="10 14" id="KW-0408">Iron</keyword>
<protein>
    <recommendedName>
        <fullName evidence="5 14">Adenine DNA glycosylase</fullName>
        <ecNumber evidence="4 14">3.2.2.31</ecNumber>
    </recommendedName>
</protein>
<keyword evidence="17" id="KW-1185">Reference proteome</keyword>
<dbReference type="FunFam" id="1.10.340.30:FF:000002">
    <property type="entry name" value="Adenine DNA glycosylase"/>
    <property type="match status" value="1"/>
</dbReference>
<gene>
    <name evidence="16" type="primary">mutY</name>
    <name evidence="16" type="ORF">E1H14_12500</name>
</gene>
<dbReference type="InterPro" id="IPR000445">
    <property type="entry name" value="HhH_motif"/>
</dbReference>
<sequence>MFSEQEFSARLLQWFDQHGRHDLPWQADKSPYFTWISEIMLQQTQVSSVIPYFQRFVERFPNIQVLAAADLDEVLHLWTGLGYYARARNLHKTAQMIHHDYQGQFPQTLDAMQALPGIGRSTAGAILSIACGQRAPILDGNVKRVLARFYAIQSWTGERQTEQALWTKAERLTPHTRVGDYTQAIMDLGATLCKRSRPACLLCPLQAGCAAFKQGLAQHLPVPRPKKERPTRHLHLWLWQNSAGEILLQQRPPSGIWGGLWSLPEEEMAPPTRLKAQALAPIAHSFSHYHLEMTPWLIPHPADPDTRIMEERPSLWYNVHSQAPDIGLPAPVKKLLIHLQSVNGVMA</sequence>
<dbReference type="InterPro" id="IPR005760">
    <property type="entry name" value="A/G_AdeGlyc_MutY"/>
</dbReference>
<dbReference type="Pfam" id="PF14815">
    <property type="entry name" value="NUDIX_4"/>
    <property type="match status" value="1"/>
</dbReference>
<dbReference type="GO" id="GO:0035485">
    <property type="term" value="F:adenine/guanine mispair binding"/>
    <property type="evidence" value="ECO:0007669"/>
    <property type="project" value="TreeGrafter"/>
</dbReference>
<organism evidence="16 17">
    <name type="scientific">Nitrincola tapanii</name>
    <dbReference type="NCBI Taxonomy" id="1708751"/>
    <lineage>
        <taxon>Bacteria</taxon>
        <taxon>Pseudomonadati</taxon>
        <taxon>Pseudomonadota</taxon>
        <taxon>Gammaproteobacteria</taxon>
        <taxon>Oceanospirillales</taxon>
        <taxon>Oceanospirillaceae</taxon>
        <taxon>Nitrincola</taxon>
    </lineage>
</organism>
<dbReference type="NCBIfam" id="TIGR01084">
    <property type="entry name" value="mutY"/>
    <property type="match status" value="1"/>
</dbReference>
<dbReference type="FunFam" id="1.10.1670.10:FF:000002">
    <property type="entry name" value="Adenine DNA glycosylase"/>
    <property type="match status" value="1"/>
</dbReference>
<dbReference type="InterPro" id="IPR004035">
    <property type="entry name" value="Endouclease-III_FeS-bd_BS"/>
</dbReference>
<dbReference type="EC" id="3.2.2.31" evidence="4 14"/>
<dbReference type="SMART" id="SM00478">
    <property type="entry name" value="ENDO3c"/>
    <property type="match status" value="1"/>
</dbReference>
<dbReference type="GO" id="GO:0034039">
    <property type="term" value="F:8-oxo-7,8-dihydroguanine DNA N-glycosylase activity"/>
    <property type="evidence" value="ECO:0007669"/>
    <property type="project" value="TreeGrafter"/>
</dbReference>
<dbReference type="GO" id="GO:0051539">
    <property type="term" value="F:4 iron, 4 sulfur cluster binding"/>
    <property type="evidence" value="ECO:0007669"/>
    <property type="project" value="UniProtKB-UniRule"/>
</dbReference>
<dbReference type="AlphaFoldDB" id="A0A5A9VYS2"/>
<evidence type="ECO:0000313" key="16">
    <source>
        <dbReference type="EMBL" id="KAA0873626.1"/>
    </source>
</evidence>
<dbReference type="CDD" id="cd03431">
    <property type="entry name" value="NUDIX_DNA_Glycosylase_C-MutY"/>
    <property type="match status" value="1"/>
</dbReference>
<dbReference type="InterPro" id="IPR003265">
    <property type="entry name" value="HhH-GPD_domain"/>
</dbReference>
<evidence type="ECO:0000256" key="2">
    <source>
        <dbReference type="ARBA" id="ARBA00002933"/>
    </source>
</evidence>
<evidence type="ECO:0000313" key="17">
    <source>
        <dbReference type="Proteomes" id="UP000325302"/>
    </source>
</evidence>
<dbReference type="PANTHER" id="PTHR42944">
    <property type="entry name" value="ADENINE DNA GLYCOSYLASE"/>
    <property type="match status" value="1"/>
</dbReference>
<reference evidence="16 17" key="1">
    <citation type="submission" date="2019-03" db="EMBL/GenBank/DDBJ databases">
        <title>Nitrincola sp. nov. isolated from an Indian soda lake.</title>
        <authorList>
            <person name="Joshi A."/>
            <person name="Thite S.V."/>
            <person name="Joseph N."/>
            <person name="Dhotre D."/>
            <person name="Moorthy M."/>
            <person name="Shouche Y.S."/>
        </authorList>
    </citation>
    <scope>NUCLEOTIDE SEQUENCE [LARGE SCALE GENOMIC DNA]</scope>
    <source>
        <strain evidence="16 17">MEB193</strain>
    </source>
</reference>
<dbReference type="Gene3D" id="1.10.340.30">
    <property type="entry name" value="Hypothetical protein, domain 2"/>
    <property type="match status" value="1"/>
</dbReference>
<evidence type="ECO:0000256" key="5">
    <source>
        <dbReference type="ARBA" id="ARBA00022023"/>
    </source>
</evidence>
<comment type="cofactor">
    <cofactor evidence="14">
        <name>[4Fe-4S] cluster</name>
        <dbReference type="ChEBI" id="CHEBI:49883"/>
    </cofactor>
    <text evidence="14">Binds 1 [4Fe-4S] cluster.</text>
</comment>
<dbReference type="GO" id="GO:0006298">
    <property type="term" value="P:mismatch repair"/>
    <property type="evidence" value="ECO:0007669"/>
    <property type="project" value="TreeGrafter"/>
</dbReference>
<dbReference type="InterPro" id="IPR023170">
    <property type="entry name" value="HhH_base_excis_C"/>
</dbReference>
<dbReference type="Pfam" id="PF00633">
    <property type="entry name" value="HHH"/>
    <property type="match status" value="1"/>
</dbReference>
<evidence type="ECO:0000256" key="12">
    <source>
        <dbReference type="ARBA" id="ARBA00023204"/>
    </source>
</evidence>
<accession>A0A5A9VYS2</accession>
<dbReference type="InterPro" id="IPR015797">
    <property type="entry name" value="NUDIX_hydrolase-like_dom_sf"/>
</dbReference>